<proteinExistence type="predicted"/>
<dbReference type="InterPro" id="IPR017441">
    <property type="entry name" value="Protein_kinase_ATP_BS"/>
</dbReference>
<dbReference type="InterPro" id="IPR000719">
    <property type="entry name" value="Prot_kinase_dom"/>
</dbReference>
<dbReference type="Proteomes" id="UP000827284">
    <property type="component" value="Unassembled WGS sequence"/>
</dbReference>
<dbReference type="EMBL" id="BQFW01000015">
    <property type="protein sequence ID" value="GJJ78399.1"/>
    <property type="molecule type" value="Genomic_DNA"/>
</dbReference>
<dbReference type="SMART" id="SM00220">
    <property type="entry name" value="S_TKc"/>
    <property type="match status" value="1"/>
</dbReference>
<accession>A0A9P3M1H4</accession>
<dbReference type="PANTHER" id="PTHR37171:SF1">
    <property type="entry name" value="SERINE_THREONINE-PROTEIN KINASE YRZF-RELATED"/>
    <property type="match status" value="1"/>
</dbReference>
<dbReference type="PROSITE" id="PS00109">
    <property type="entry name" value="PROTEIN_KINASE_TYR"/>
    <property type="match status" value="1"/>
</dbReference>
<dbReference type="PANTHER" id="PTHR37171">
    <property type="entry name" value="SERINE/THREONINE-PROTEIN KINASE YRZF-RELATED"/>
    <property type="match status" value="1"/>
</dbReference>
<name>A0A9P3M1H4_9FUNG</name>
<dbReference type="Gene3D" id="1.10.510.10">
    <property type="entry name" value="Transferase(Phosphotransferase) domain 1"/>
    <property type="match status" value="1"/>
</dbReference>
<keyword evidence="4" id="KW-1185">Reference proteome</keyword>
<dbReference type="SUPFAM" id="SSF56112">
    <property type="entry name" value="Protein kinase-like (PK-like)"/>
    <property type="match status" value="1"/>
</dbReference>
<evidence type="ECO:0000259" key="2">
    <source>
        <dbReference type="PROSITE" id="PS50011"/>
    </source>
</evidence>
<gene>
    <name evidence="3" type="ORF">EMPS_10758</name>
</gene>
<dbReference type="Gene3D" id="3.30.200.20">
    <property type="entry name" value="Phosphorylase Kinase, domain 1"/>
    <property type="match status" value="1"/>
</dbReference>
<reference evidence="3" key="2">
    <citation type="journal article" date="2022" name="Microbiol. Resour. Announc.">
        <title>Whole-Genome Sequence of Entomortierella parvispora E1425, a Mucoromycotan Fungus Associated with Burkholderiaceae-Related Endosymbiotic Bacteria.</title>
        <authorList>
            <person name="Herlambang A."/>
            <person name="Guo Y."/>
            <person name="Takashima Y."/>
            <person name="Narisawa K."/>
            <person name="Ohta H."/>
            <person name="Nishizawa T."/>
        </authorList>
    </citation>
    <scope>NUCLEOTIDE SEQUENCE</scope>
    <source>
        <strain evidence="3">E1425</strain>
    </source>
</reference>
<evidence type="ECO:0000256" key="1">
    <source>
        <dbReference type="PROSITE-ProRule" id="PRU10141"/>
    </source>
</evidence>
<dbReference type="GO" id="GO:0005524">
    <property type="term" value="F:ATP binding"/>
    <property type="evidence" value="ECO:0007669"/>
    <property type="project" value="UniProtKB-UniRule"/>
</dbReference>
<protein>
    <recommendedName>
        <fullName evidence="2">Protein kinase domain-containing protein</fullName>
    </recommendedName>
</protein>
<sequence>MNSMLKLTCLLEGRSTSRSFPTYMGSNSRVFDLEQHLLAVIDQKYIPRGGPRNTPILWITNLGKVRQASSLSLDSLPDKKRLWDPTQPLSTLPQGTAILVQLAQKDVPVVAAASGPASSTSAGGQSTSEAGILKKTLPDLMYDRYREPSNASTISSFRRVPMSVKNWSSFRSAATSASKKCSTEQKFDDSEFRFVNRNAQISDETSLASVMFSDVLRLLNDLLAPEFAFVYSSATNVAGRPDFVGKTHPYQARVLIEVKTKWVLGCEDLVKKYNNDIASIAAGLEPRNPIWPYVLQMFLYLSLNRLRYGVLTTYEQTWFLRRDEGVLHVSPAIRHHDTLPTVLQCYKHIVDLANEDHISAPAPLTLSLNGQHVRRQDFQKIDSNKLEAQESLGLQQVDLGEFELQEVIGEGRSGRVFRAFWRDKPVALKICDLYKNPKYEEEILTEVAVYQALESLQGIYVPRLRIVGYDGGLFAFAMDMAGSPVEVESLSDADRLKIVQCLTEIHRHGILHNDIRRENILVCRESGRLQVRFIDFASSKAHSNEHEMEREMTMLRRLLEMD</sequence>
<dbReference type="Pfam" id="PF00069">
    <property type="entry name" value="Pkinase"/>
    <property type="match status" value="1"/>
</dbReference>
<dbReference type="PROSITE" id="PS00107">
    <property type="entry name" value="PROTEIN_KINASE_ATP"/>
    <property type="match status" value="1"/>
</dbReference>
<dbReference type="InterPro" id="IPR008266">
    <property type="entry name" value="Tyr_kinase_AS"/>
</dbReference>
<dbReference type="AlphaFoldDB" id="A0A9P3M1H4"/>
<dbReference type="InterPro" id="IPR052396">
    <property type="entry name" value="Meiotic_Drive_Suppr_Kinase"/>
</dbReference>
<dbReference type="OrthoDB" id="2156052at2759"/>
<keyword evidence="1" id="KW-0067">ATP-binding</keyword>
<comment type="caution">
    <text evidence="3">The sequence shown here is derived from an EMBL/GenBank/DDBJ whole genome shotgun (WGS) entry which is preliminary data.</text>
</comment>
<organism evidence="3 4">
    <name type="scientific">Entomortierella parvispora</name>
    <dbReference type="NCBI Taxonomy" id="205924"/>
    <lineage>
        <taxon>Eukaryota</taxon>
        <taxon>Fungi</taxon>
        <taxon>Fungi incertae sedis</taxon>
        <taxon>Mucoromycota</taxon>
        <taxon>Mortierellomycotina</taxon>
        <taxon>Mortierellomycetes</taxon>
        <taxon>Mortierellales</taxon>
        <taxon>Mortierellaceae</taxon>
        <taxon>Entomortierella</taxon>
    </lineage>
</organism>
<evidence type="ECO:0000313" key="3">
    <source>
        <dbReference type="EMBL" id="GJJ78399.1"/>
    </source>
</evidence>
<keyword evidence="1" id="KW-0547">Nucleotide-binding</keyword>
<reference evidence="3" key="1">
    <citation type="submission" date="2021-11" db="EMBL/GenBank/DDBJ databases">
        <authorList>
            <person name="Herlambang A."/>
            <person name="Guo Y."/>
            <person name="Takashima Y."/>
            <person name="Nishizawa T."/>
        </authorList>
    </citation>
    <scope>NUCLEOTIDE SEQUENCE</scope>
    <source>
        <strain evidence="3">E1425</strain>
    </source>
</reference>
<dbReference type="InterPro" id="IPR011009">
    <property type="entry name" value="Kinase-like_dom_sf"/>
</dbReference>
<evidence type="ECO:0000313" key="4">
    <source>
        <dbReference type="Proteomes" id="UP000827284"/>
    </source>
</evidence>
<dbReference type="GO" id="GO:0004672">
    <property type="term" value="F:protein kinase activity"/>
    <property type="evidence" value="ECO:0007669"/>
    <property type="project" value="InterPro"/>
</dbReference>
<dbReference type="PROSITE" id="PS50011">
    <property type="entry name" value="PROTEIN_KINASE_DOM"/>
    <property type="match status" value="1"/>
</dbReference>
<feature type="binding site" evidence="1">
    <location>
        <position position="429"/>
    </location>
    <ligand>
        <name>ATP</name>
        <dbReference type="ChEBI" id="CHEBI:30616"/>
    </ligand>
</feature>
<feature type="domain" description="Protein kinase" evidence="2">
    <location>
        <begin position="402"/>
        <end position="562"/>
    </location>
</feature>